<dbReference type="SUPFAM" id="SSF47413">
    <property type="entry name" value="lambda repressor-like DNA-binding domains"/>
    <property type="match status" value="1"/>
</dbReference>
<dbReference type="GO" id="GO:0003677">
    <property type="term" value="F:DNA binding"/>
    <property type="evidence" value="ECO:0007669"/>
    <property type="project" value="InterPro"/>
</dbReference>
<name>A0A0V8QCN0_9FIRM</name>
<gene>
    <name evidence="2" type="ORF">ASU35_13385</name>
</gene>
<dbReference type="EMBL" id="LNAM01000178">
    <property type="protein sequence ID" value="KSV58250.1"/>
    <property type="molecule type" value="Genomic_DNA"/>
</dbReference>
<dbReference type="PROSITE" id="PS50943">
    <property type="entry name" value="HTH_CROC1"/>
    <property type="match status" value="1"/>
</dbReference>
<organism evidence="2 3">
    <name type="scientific">Acetivibrio ethanolgignens</name>
    <dbReference type="NCBI Taxonomy" id="290052"/>
    <lineage>
        <taxon>Bacteria</taxon>
        <taxon>Bacillati</taxon>
        <taxon>Bacillota</taxon>
        <taxon>Clostridia</taxon>
        <taxon>Eubacteriales</taxon>
        <taxon>Oscillospiraceae</taxon>
        <taxon>Acetivibrio</taxon>
    </lineage>
</organism>
<dbReference type="SMART" id="SM00530">
    <property type="entry name" value="HTH_XRE"/>
    <property type="match status" value="1"/>
</dbReference>
<dbReference type="InterPro" id="IPR010982">
    <property type="entry name" value="Lambda_DNA-bd_dom_sf"/>
</dbReference>
<feature type="domain" description="HTH cro/C1-type" evidence="1">
    <location>
        <begin position="3"/>
        <end position="56"/>
    </location>
</feature>
<sequence length="174" mass="20286">MTVKELRRKTGLSQHKFADVVGVPLSSIQHWEQGYRTPPRYVLELMEKVLRYEGQLKYTAQDFELFKSNTCHRLKNRGDISFLSELLQSTEIEDRWALGRKEEALYLLAMSDYLSQKIGVSLCSKYDTYRVYKLNPVIYPLSVRVMGVEDNLPFTPIKEFLNYGIIEGDVYDVC</sequence>
<dbReference type="RefSeq" id="WP_058353487.1">
    <property type="nucleotide sequence ID" value="NZ_CABMMD010000178.1"/>
</dbReference>
<evidence type="ECO:0000313" key="2">
    <source>
        <dbReference type="EMBL" id="KSV58250.1"/>
    </source>
</evidence>
<proteinExistence type="predicted"/>
<accession>A0A0V8QCN0</accession>
<dbReference type="InterPro" id="IPR001387">
    <property type="entry name" value="Cro/C1-type_HTH"/>
</dbReference>
<dbReference type="CDD" id="cd00093">
    <property type="entry name" value="HTH_XRE"/>
    <property type="match status" value="1"/>
</dbReference>
<evidence type="ECO:0000313" key="3">
    <source>
        <dbReference type="Proteomes" id="UP000054874"/>
    </source>
</evidence>
<protein>
    <recommendedName>
        <fullName evidence="1">HTH cro/C1-type domain-containing protein</fullName>
    </recommendedName>
</protein>
<dbReference type="AlphaFoldDB" id="A0A0V8QCN0"/>
<dbReference type="OrthoDB" id="9774673at2"/>
<dbReference type="Pfam" id="PF01381">
    <property type="entry name" value="HTH_3"/>
    <property type="match status" value="1"/>
</dbReference>
<comment type="caution">
    <text evidence="2">The sequence shown here is derived from an EMBL/GenBank/DDBJ whole genome shotgun (WGS) entry which is preliminary data.</text>
</comment>
<dbReference type="STRING" id="290052.ASU35_13385"/>
<dbReference type="Proteomes" id="UP000054874">
    <property type="component" value="Unassembled WGS sequence"/>
</dbReference>
<reference evidence="2 3" key="1">
    <citation type="submission" date="2015-11" db="EMBL/GenBank/DDBJ databases">
        <title>Butyribacter intestini gen. nov., sp. nov., a butyric acid-producing bacterium of the family Lachnospiraceae isolated from the human faeces.</title>
        <authorList>
            <person name="Zou Y."/>
            <person name="Xue W."/>
            <person name="Luo G."/>
            <person name="Lv M."/>
        </authorList>
    </citation>
    <scope>NUCLEOTIDE SEQUENCE [LARGE SCALE GENOMIC DNA]</scope>
    <source>
        <strain evidence="2 3">ACET-33324</strain>
    </source>
</reference>
<keyword evidence="3" id="KW-1185">Reference proteome</keyword>
<dbReference type="Gene3D" id="1.10.260.40">
    <property type="entry name" value="lambda repressor-like DNA-binding domains"/>
    <property type="match status" value="1"/>
</dbReference>
<evidence type="ECO:0000259" key="1">
    <source>
        <dbReference type="PROSITE" id="PS50943"/>
    </source>
</evidence>